<dbReference type="Gene3D" id="2.40.128.20">
    <property type="match status" value="1"/>
</dbReference>
<evidence type="ECO:0000256" key="2">
    <source>
        <dbReference type="SAM" id="SignalP"/>
    </source>
</evidence>
<dbReference type="SUPFAM" id="SSF50814">
    <property type="entry name" value="Lipocalins"/>
    <property type="match status" value="1"/>
</dbReference>
<dbReference type="AlphaFoldDB" id="A0AAN9VNV3"/>
<feature type="signal peptide" evidence="2">
    <location>
        <begin position="1"/>
        <end position="39"/>
    </location>
</feature>
<protein>
    <recommendedName>
        <fullName evidence="5">Apolipoprotein D</fullName>
    </recommendedName>
</protein>
<dbReference type="EMBL" id="JAZDUA010000168">
    <property type="protein sequence ID" value="KAK7865672.1"/>
    <property type="molecule type" value="Genomic_DNA"/>
</dbReference>
<dbReference type="GO" id="GO:0005737">
    <property type="term" value="C:cytoplasm"/>
    <property type="evidence" value="ECO:0007669"/>
    <property type="project" value="TreeGrafter"/>
</dbReference>
<feature type="chain" id="PRO_5042977380" description="Apolipoprotein D" evidence="2">
    <location>
        <begin position="40"/>
        <end position="260"/>
    </location>
</feature>
<name>A0AAN9VNV3_9ORTH</name>
<dbReference type="Proteomes" id="UP001378592">
    <property type="component" value="Unassembled WGS sequence"/>
</dbReference>
<evidence type="ECO:0000313" key="4">
    <source>
        <dbReference type="Proteomes" id="UP001378592"/>
    </source>
</evidence>
<feature type="compositionally biased region" description="Basic residues" evidence="1">
    <location>
        <begin position="237"/>
        <end position="260"/>
    </location>
</feature>
<gene>
    <name evidence="3" type="ORF">R5R35_014496</name>
</gene>
<dbReference type="PANTHER" id="PTHR10612:SF11">
    <property type="entry name" value="KARL, ISOFORM A"/>
    <property type="match status" value="1"/>
</dbReference>
<dbReference type="CDD" id="cd00301">
    <property type="entry name" value="lipocalin_FABP"/>
    <property type="match status" value="1"/>
</dbReference>
<keyword evidence="2" id="KW-0732">Signal</keyword>
<feature type="region of interest" description="Disordered" evidence="1">
    <location>
        <begin position="215"/>
        <end position="260"/>
    </location>
</feature>
<feature type="compositionally biased region" description="Pro residues" evidence="1">
    <location>
        <begin position="221"/>
        <end position="236"/>
    </location>
</feature>
<organism evidence="3 4">
    <name type="scientific">Gryllus longicercus</name>
    <dbReference type="NCBI Taxonomy" id="2509291"/>
    <lineage>
        <taxon>Eukaryota</taxon>
        <taxon>Metazoa</taxon>
        <taxon>Ecdysozoa</taxon>
        <taxon>Arthropoda</taxon>
        <taxon>Hexapoda</taxon>
        <taxon>Insecta</taxon>
        <taxon>Pterygota</taxon>
        <taxon>Neoptera</taxon>
        <taxon>Polyneoptera</taxon>
        <taxon>Orthoptera</taxon>
        <taxon>Ensifera</taxon>
        <taxon>Gryllidea</taxon>
        <taxon>Grylloidea</taxon>
        <taxon>Gryllidae</taxon>
        <taxon>Gryllinae</taxon>
        <taxon>Gryllus</taxon>
    </lineage>
</organism>
<dbReference type="PANTHER" id="PTHR10612">
    <property type="entry name" value="APOLIPOPROTEIN D"/>
    <property type="match status" value="1"/>
</dbReference>
<dbReference type="GO" id="GO:0000302">
    <property type="term" value="P:response to reactive oxygen species"/>
    <property type="evidence" value="ECO:0007669"/>
    <property type="project" value="TreeGrafter"/>
</dbReference>
<accession>A0AAN9VNV3</accession>
<comment type="caution">
    <text evidence="3">The sequence shown here is derived from an EMBL/GenBank/DDBJ whole genome shotgun (WGS) entry which is preliminary data.</text>
</comment>
<proteinExistence type="predicted"/>
<dbReference type="GO" id="GO:0006629">
    <property type="term" value="P:lipid metabolic process"/>
    <property type="evidence" value="ECO:0007669"/>
    <property type="project" value="TreeGrafter"/>
</dbReference>
<dbReference type="InterPro" id="IPR012674">
    <property type="entry name" value="Calycin"/>
</dbReference>
<keyword evidence="4" id="KW-1185">Reference proteome</keyword>
<evidence type="ECO:0000313" key="3">
    <source>
        <dbReference type="EMBL" id="KAK7865672.1"/>
    </source>
</evidence>
<reference evidence="3 4" key="1">
    <citation type="submission" date="2024-03" db="EMBL/GenBank/DDBJ databases">
        <title>The genome assembly and annotation of the cricket Gryllus longicercus Weissman &amp; Gray.</title>
        <authorList>
            <person name="Szrajer S."/>
            <person name="Gray D."/>
            <person name="Ylla G."/>
        </authorList>
    </citation>
    <scope>NUCLEOTIDE SEQUENCE [LARGE SCALE GENOMIC DNA]</scope>
    <source>
        <strain evidence="3">DAG 2021-001</strain>
        <tissue evidence="3">Whole body minus gut</tissue>
    </source>
</reference>
<dbReference type="FunFam" id="2.40.128.20:FF:000034">
    <property type="entry name" value="Karl, isoform A"/>
    <property type="match status" value="1"/>
</dbReference>
<sequence length="260" mass="29135">MAGCERATGRAARRSPRPAAASAPRLYLLLALLVGGAAAAAGGRRREDKTKCPQVKAIHNFDVHELLGRWFVVQYYASSEEALAYRCMRAELSMPAERLEVSMNFTYAFSDDPAAEALCGNITWAVPDAALPSHWVHAEDTYEGVYNTYVLDSDYKSWALLLHCAEKSKEPRYLSSFIMSRAPHLAVNVVSYLRDKLPRYDIDLAFMFPMRQDNCTEQEPAPAPAPAPATTPAPRPHPLRPRHGRRRHHPLRRRLTHSGT</sequence>
<evidence type="ECO:0008006" key="5">
    <source>
        <dbReference type="Google" id="ProtNLM"/>
    </source>
</evidence>
<evidence type="ECO:0000256" key="1">
    <source>
        <dbReference type="SAM" id="MobiDB-lite"/>
    </source>
</evidence>